<dbReference type="EMBL" id="CP139858">
    <property type="protein sequence ID" value="WQC01126.1"/>
    <property type="molecule type" value="Genomic_DNA"/>
</dbReference>
<protein>
    <submittedName>
        <fullName evidence="1">Uncharacterized protein</fullName>
    </submittedName>
</protein>
<gene>
    <name evidence="1" type="ORF">U0R22_005340</name>
</gene>
<organism evidence="1 2">
    <name type="scientific">Mesorhizobium huakuii</name>
    <dbReference type="NCBI Taxonomy" id="28104"/>
    <lineage>
        <taxon>Bacteria</taxon>
        <taxon>Pseudomonadati</taxon>
        <taxon>Pseudomonadota</taxon>
        <taxon>Alphaproteobacteria</taxon>
        <taxon>Hyphomicrobiales</taxon>
        <taxon>Phyllobacteriaceae</taxon>
        <taxon>Mesorhizobium</taxon>
    </lineage>
</organism>
<evidence type="ECO:0000313" key="1">
    <source>
        <dbReference type="EMBL" id="WQC01126.1"/>
    </source>
</evidence>
<reference evidence="1 2" key="1">
    <citation type="submission" date="2023-11" db="EMBL/GenBank/DDBJ databases">
        <authorList>
            <person name="Panchal A.K."/>
            <person name="Meaney J.S."/>
            <person name="Karas B.J."/>
            <person name="diCenzo G.C."/>
        </authorList>
    </citation>
    <scope>NUCLEOTIDE SEQUENCE [LARGE SCALE GENOMIC DNA]</scope>
    <source>
        <strain evidence="1 2">NZP2235</strain>
    </source>
</reference>
<dbReference type="Proteomes" id="UP001322481">
    <property type="component" value="Chromosome"/>
</dbReference>
<dbReference type="RefSeq" id="WP_322416031.1">
    <property type="nucleotide sequence ID" value="NZ_CP139858.1"/>
</dbReference>
<accession>A0ABZ0VXQ6</accession>
<proteinExistence type="predicted"/>
<keyword evidence="2" id="KW-1185">Reference proteome</keyword>
<evidence type="ECO:0000313" key="2">
    <source>
        <dbReference type="Proteomes" id="UP001322481"/>
    </source>
</evidence>
<name>A0ABZ0VXQ6_9HYPH</name>
<sequence>MERHSTLTAKRDAVLKDLKGKGVTDLDSLVERIVRADVGKSGRIDPLGLICHSEHYCIYVKME</sequence>